<accession>A0A6L2LNZ6</accession>
<dbReference type="SMART" id="SM00343">
    <property type="entry name" value="ZnF_C2HC"/>
    <property type="match status" value="1"/>
</dbReference>
<dbReference type="Gene3D" id="3.30.420.10">
    <property type="entry name" value="Ribonuclease H-like superfamily/Ribonuclease H"/>
    <property type="match status" value="1"/>
</dbReference>
<dbReference type="PROSITE" id="PS50158">
    <property type="entry name" value="ZF_CCHC"/>
    <property type="match status" value="1"/>
</dbReference>
<feature type="domain" description="CCHC-type" evidence="3">
    <location>
        <begin position="233"/>
        <end position="247"/>
    </location>
</feature>
<dbReference type="InterPro" id="IPR001584">
    <property type="entry name" value="Integrase_cat-core"/>
</dbReference>
<organism evidence="5">
    <name type="scientific">Tanacetum cinerariifolium</name>
    <name type="common">Dalmatian daisy</name>
    <name type="synonym">Chrysanthemum cinerariifolium</name>
    <dbReference type="NCBI Taxonomy" id="118510"/>
    <lineage>
        <taxon>Eukaryota</taxon>
        <taxon>Viridiplantae</taxon>
        <taxon>Streptophyta</taxon>
        <taxon>Embryophyta</taxon>
        <taxon>Tracheophyta</taxon>
        <taxon>Spermatophyta</taxon>
        <taxon>Magnoliopsida</taxon>
        <taxon>eudicotyledons</taxon>
        <taxon>Gunneridae</taxon>
        <taxon>Pentapetalae</taxon>
        <taxon>asterids</taxon>
        <taxon>campanulids</taxon>
        <taxon>Asterales</taxon>
        <taxon>Asteraceae</taxon>
        <taxon>Asteroideae</taxon>
        <taxon>Anthemideae</taxon>
        <taxon>Anthemidinae</taxon>
        <taxon>Tanacetum</taxon>
    </lineage>
</organism>
<name>A0A6L2LNZ6_TANCI</name>
<keyword evidence="1" id="KW-0479">Metal-binding</keyword>
<dbReference type="InterPro" id="IPR043128">
    <property type="entry name" value="Rev_trsase/Diguanyl_cyclase"/>
</dbReference>
<keyword evidence="5" id="KW-0695">RNA-directed DNA polymerase</keyword>
<feature type="compositionally biased region" description="Polar residues" evidence="2">
    <location>
        <begin position="1158"/>
        <end position="1171"/>
    </location>
</feature>
<keyword evidence="1" id="KW-0862">Zinc</keyword>
<dbReference type="GO" id="GO:0015074">
    <property type="term" value="P:DNA integration"/>
    <property type="evidence" value="ECO:0007669"/>
    <property type="project" value="InterPro"/>
</dbReference>
<dbReference type="InterPro" id="IPR001878">
    <property type="entry name" value="Znf_CCHC"/>
</dbReference>
<dbReference type="FunFam" id="3.30.70.270:FF:000020">
    <property type="entry name" value="Transposon Tf2-6 polyprotein-like Protein"/>
    <property type="match status" value="1"/>
</dbReference>
<dbReference type="SUPFAM" id="SSF56672">
    <property type="entry name" value="DNA/RNA polymerases"/>
    <property type="match status" value="1"/>
</dbReference>
<dbReference type="InterPro" id="IPR050951">
    <property type="entry name" value="Retrovirus_Pol_polyprotein"/>
</dbReference>
<dbReference type="AlphaFoldDB" id="A0A6L2LNZ6"/>
<evidence type="ECO:0000259" key="3">
    <source>
        <dbReference type="PROSITE" id="PS50158"/>
    </source>
</evidence>
<sequence>MEIIPDKEEIEIDAIPLAVKSPRIVDWKIHKKGKKSYYQIVRANEKSQIYMVFSKMLESFNREDLEDLYKLVKAKFKSTRPMEDLDLLLWGDLKTIFEPHVEGKVYTLVERTYPLTPPILSMMLEKKLQIDYQSEMAYQLLKLIKKQLKKSVNTAQVVNTAQAVNTAHEVSIASTQVNVVYFTNIDNLRDVVIFAFFASQPNSHQLKVFEEYKNEAYCNGNATIGFDKSKVECYNCHKRGHFAKKCRAPRNQENKNKESLRRSVDVETSTSTALVSCDGLGGYDWSDQVEEGPNYALMTFSSLSSDSKIVYNCKKGLGYKNYNAVTPPYIGNFMPPTPDLSFTSLDEFVNKPVVENCKAMSSEEEPKVVRKYDDAPRIKEWVSDDEEEDFSHPKIEKKIVRPSTQSNGFVGTKASDNAGQARKEIEYVNDYILLPLWTVNLPFSKILRVLMMMDPNIQVMMERIIELPFDSKMPALEDDNIFDFSSDDEDDRAVADMNNLDTTIQVPHPSDPIKDVLDEAVHKELGGSLVRAATTASSLEAKQNNDSVAGDIVSIANATTTISADTTTTTTITTDGDITLAQALKEIKSTKPKKKWIIIQELGKSTTTKSLQQSQDKGKELLVEPVIEPVKPIKRKDQIRLDEEAALKLQDAFDEEERLAKEKAKKVPGAAPVSRAPYQLAPSGMKDLSEQLKELSDKGFIRHSSSPWGAPVLFVKKKDGSVQEEDIPKAAFRTCYGHYEFQVIPFGLTNAPAVFMDLMNQVYKPYLDNFMIVFIDDILIYSKDEKEHEEHLKAILELIKKEELYAKFSKCEFWIPIVQFLDHVIDSQDIYVDPAKIESVKYWASPKSPTEICQFLGLAGYYRRFIEGFSKIAKSMTKLTQKKVKFEWGDKQEVAFQLLKQKLCSAPILALPEGSEDFINVLGTRLYMSTTYHPETDGQRERTIQTLENMLRACAINFGKGWVNHLPLVEFSYNNSHHASIKAVPFEALYGRKCRSPVCWTEIGEAQILGPELIQETTEKIVQIKQRMQAARDRQKSYADLKRKPMKFQVGNKVMLKVLPWKGVVRFGKQGKLNPRGFRKFTSYDGKSMESYYSRFYKMMNEMIRNNVTVATYQKEVNEICAKRIAKNANPLALVAVASPYPDPYYQAPKSHKPYAPTSKQSSSTRFNASTKFKGKEITKPSTPPFELASEEDSDLEQA</sequence>
<dbReference type="GO" id="GO:0008270">
    <property type="term" value="F:zinc ion binding"/>
    <property type="evidence" value="ECO:0007669"/>
    <property type="project" value="UniProtKB-KW"/>
</dbReference>
<dbReference type="InterPro" id="IPR036397">
    <property type="entry name" value="RNaseH_sf"/>
</dbReference>
<proteinExistence type="predicted"/>
<dbReference type="PANTHER" id="PTHR37984">
    <property type="entry name" value="PROTEIN CBG26694"/>
    <property type="match status" value="1"/>
</dbReference>
<dbReference type="Gene3D" id="3.30.70.270">
    <property type="match status" value="2"/>
</dbReference>
<evidence type="ECO:0000313" key="5">
    <source>
        <dbReference type="EMBL" id="GEU63408.1"/>
    </source>
</evidence>
<evidence type="ECO:0000256" key="1">
    <source>
        <dbReference type="PROSITE-ProRule" id="PRU00047"/>
    </source>
</evidence>
<keyword evidence="5" id="KW-0808">Transferase</keyword>
<evidence type="ECO:0000259" key="4">
    <source>
        <dbReference type="PROSITE" id="PS50994"/>
    </source>
</evidence>
<dbReference type="CDD" id="cd01647">
    <property type="entry name" value="RT_LTR"/>
    <property type="match status" value="1"/>
</dbReference>
<evidence type="ECO:0000256" key="2">
    <source>
        <dbReference type="SAM" id="MobiDB-lite"/>
    </source>
</evidence>
<dbReference type="GO" id="GO:0003964">
    <property type="term" value="F:RNA-directed DNA polymerase activity"/>
    <property type="evidence" value="ECO:0007669"/>
    <property type="project" value="UniProtKB-KW"/>
</dbReference>
<feature type="region of interest" description="Disordered" evidence="2">
    <location>
        <begin position="1148"/>
        <end position="1199"/>
    </location>
</feature>
<dbReference type="Gene3D" id="4.10.60.10">
    <property type="entry name" value="Zinc finger, CCHC-type"/>
    <property type="match status" value="1"/>
</dbReference>
<gene>
    <name evidence="5" type="ORF">Tci_035386</name>
</gene>
<keyword evidence="5" id="KW-0548">Nucleotidyltransferase</keyword>
<dbReference type="PROSITE" id="PS50994">
    <property type="entry name" value="INTEGRASE"/>
    <property type="match status" value="1"/>
</dbReference>
<reference evidence="5" key="1">
    <citation type="journal article" date="2019" name="Sci. Rep.">
        <title>Draft genome of Tanacetum cinerariifolium, the natural source of mosquito coil.</title>
        <authorList>
            <person name="Yamashiro T."/>
            <person name="Shiraishi A."/>
            <person name="Satake H."/>
            <person name="Nakayama K."/>
        </authorList>
    </citation>
    <scope>NUCLEOTIDE SEQUENCE</scope>
</reference>
<dbReference type="Gene3D" id="3.10.10.10">
    <property type="entry name" value="HIV Type 1 Reverse Transcriptase, subunit A, domain 1"/>
    <property type="match status" value="2"/>
</dbReference>
<comment type="caution">
    <text evidence="5">The sequence shown here is derived from an EMBL/GenBank/DDBJ whole genome shotgun (WGS) entry which is preliminary data.</text>
</comment>
<dbReference type="GO" id="GO:0003676">
    <property type="term" value="F:nucleic acid binding"/>
    <property type="evidence" value="ECO:0007669"/>
    <property type="project" value="InterPro"/>
</dbReference>
<dbReference type="InterPro" id="IPR043502">
    <property type="entry name" value="DNA/RNA_pol_sf"/>
</dbReference>
<dbReference type="PANTHER" id="PTHR37984:SF5">
    <property type="entry name" value="PROTEIN NYNRIN-LIKE"/>
    <property type="match status" value="1"/>
</dbReference>
<dbReference type="Pfam" id="PF00078">
    <property type="entry name" value="RVT_1"/>
    <property type="match status" value="1"/>
</dbReference>
<feature type="compositionally biased region" description="Acidic residues" evidence="2">
    <location>
        <begin position="1189"/>
        <end position="1199"/>
    </location>
</feature>
<dbReference type="InterPro" id="IPR036875">
    <property type="entry name" value="Znf_CCHC_sf"/>
</dbReference>
<protein>
    <submittedName>
        <fullName evidence="5">Putative reverse transcriptase domain-containing protein</fullName>
    </submittedName>
</protein>
<feature type="domain" description="Integrase catalytic" evidence="4">
    <location>
        <begin position="830"/>
        <end position="993"/>
    </location>
</feature>
<dbReference type="SUPFAM" id="SSF57756">
    <property type="entry name" value="Retrovirus zinc finger-like domains"/>
    <property type="match status" value="1"/>
</dbReference>
<dbReference type="InterPro" id="IPR000477">
    <property type="entry name" value="RT_dom"/>
</dbReference>
<keyword evidence="1" id="KW-0863">Zinc-finger</keyword>
<dbReference type="EMBL" id="BKCJ010004840">
    <property type="protein sequence ID" value="GEU63408.1"/>
    <property type="molecule type" value="Genomic_DNA"/>
</dbReference>